<feature type="domain" description="YdhG-like" evidence="1">
    <location>
        <begin position="15"/>
        <end position="109"/>
    </location>
</feature>
<dbReference type="RefSeq" id="WP_267621670.1">
    <property type="nucleotide sequence ID" value="NZ_JAODIW010000006.1"/>
</dbReference>
<organism evidence="2 3">
    <name type="scientific">Halobium salinum</name>
    <dbReference type="NCBI Taxonomy" id="1364940"/>
    <lineage>
        <taxon>Archaea</taxon>
        <taxon>Methanobacteriati</taxon>
        <taxon>Methanobacteriota</taxon>
        <taxon>Stenosarchaea group</taxon>
        <taxon>Halobacteria</taxon>
        <taxon>Halobacteriales</taxon>
        <taxon>Haloferacaceae</taxon>
        <taxon>Halobium</taxon>
    </lineage>
</organism>
<dbReference type="Gene3D" id="3.90.1150.200">
    <property type="match status" value="1"/>
</dbReference>
<evidence type="ECO:0000259" key="1">
    <source>
        <dbReference type="Pfam" id="PF08818"/>
    </source>
</evidence>
<evidence type="ECO:0000313" key="3">
    <source>
        <dbReference type="Proteomes" id="UP001595921"/>
    </source>
</evidence>
<dbReference type="InterPro" id="IPR014922">
    <property type="entry name" value="YdhG-like"/>
</dbReference>
<protein>
    <submittedName>
        <fullName evidence="2">DUF1801 domain-containing protein</fullName>
    </submittedName>
</protein>
<dbReference type="Pfam" id="PF08818">
    <property type="entry name" value="DUF1801"/>
    <property type="match status" value="1"/>
</dbReference>
<keyword evidence="3" id="KW-1185">Reference proteome</keyword>
<reference evidence="2 3" key="1">
    <citation type="journal article" date="2019" name="Int. J. Syst. Evol. Microbiol.">
        <title>The Global Catalogue of Microorganisms (GCM) 10K type strain sequencing project: providing services to taxonomists for standard genome sequencing and annotation.</title>
        <authorList>
            <consortium name="The Broad Institute Genomics Platform"/>
            <consortium name="The Broad Institute Genome Sequencing Center for Infectious Disease"/>
            <person name="Wu L."/>
            <person name="Ma J."/>
        </authorList>
    </citation>
    <scope>NUCLEOTIDE SEQUENCE [LARGE SCALE GENOMIC DNA]</scope>
    <source>
        <strain evidence="2 3">CGMCC 1.12553</strain>
    </source>
</reference>
<evidence type="ECO:0000313" key="2">
    <source>
        <dbReference type="EMBL" id="MFC4359525.1"/>
    </source>
</evidence>
<comment type="caution">
    <text evidence="2">The sequence shown here is derived from an EMBL/GenBank/DDBJ whole genome shotgun (WGS) entry which is preliminary data.</text>
</comment>
<dbReference type="Proteomes" id="UP001595921">
    <property type="component" value="Unassembled WGS sequence"/>
</dbReference>
<accession>A0ABD5PF55</accession>
<sequence>MSHATSYFQTVPAKHRETVLAIRDLVFDCHPDAVETTKWNHPSYAVDGEDRFYIAYYTDHVDLGFYDGASLDGADPEGLLTGTGKHMRHVKFASADDVRDPAVRDLVAAVRAH</sequence>
<gene>
    <name evidence="2" type="ORF">ACFO0N_16405</name>
</gene>
<dbReference type="EMBL" id="JBHSDS010000008">
    <property type="protein sequence ID" value="MFC4359525.1"/>
    <property type="molecule type" value="Genomic_DNA"/>
</dbReference>
<dbReference type="AlphaFoldDB" id="A0ABD5PF55"/>
<name>A0ABD5PF55_9EURY</name>
<proteinExistence type="predicted"/>
<dbReference type="SUPFAM" id="SSF159888">
    <property type="entry name" value="YdhG-like"/>
    <property type="match status" value="1"/>
</dbReference>